<dbReference type="PANTHER" id="PTHR12436">
    <property type="entry name" value="80 KDA MCM3-ASSOCIATED PROTEIN"/>
    <property type="match status" value="1"/>
</dbReference>
<dbReference type="PROSITE" id="PS50250">
    <property type="entry name" value="PCI"/>
    <property type="match status" value="1"/>
</dbReference>
<feature type="domain" description="PCI" evidence="2">
    <location>
        <begin position="224"/>
        <end position="388"/>
    </location>
</feature>
<dbReference type="EMBL" id="GG666492">
    <property type="protein sequence ID" value="EEN63035.1"/>
    <property type="molecule type" value="Genomic_DNA"/>
</dbReference>
<dbReference type="PANTHER" id="PTHR12436:SF4">
    <property type="entry name" value="LEUKOCYTE RECEPTOR CLUSTER MEMBER 8"/>
    <property type="match status" value="1"/>
</dbReference>
<sequence length="388" mass="44135">MGGGTPNPSDWPPSLKEYVQRAFARCEKEIDKDQVEIILKGKLTSVFNNGSAWTINWDKEPLPGGKGNQTPGKGKNKRKKNDFQFTYNDPNKAAKLQKRMARFAGDRKPRSQPLQLSINNFTNENDDSVDCWDPDHTVIGMCQDIEKPYLRLTTAPDPSLVRPVEVLRKALEHVKAKYKALGDYHYACEQLKSIRQDLTIQCVRDSFAVQVYETHARIALEKMDYHEFNQCQTQLKALYSEGIENGHSREFTAYRLIYYIFTKNKADITTCLASLTKEMREDSDIAFALSLRSAWALSNYHTFFKLYGSAPKMTGYLIDMFVDRERKAALKTLIKSYRPMLPVSYVVSELAFDSAEVCVEFLTSLGVIMTADQSKVDCKQSMSALAGF</sequence>
<evidence type="ECO:0000313" key="3">
    <source>
        <dbReference type="EMBL" id="EEN63035.1"/>
    </source>
</evidence>
<dbReference type="Pfam" id="PF03399">
    <property type="entry name" value="SAC3_GANP"/>
    <property type="match status" value="1"/>
</dbReference>
<evidence type="ECO:0000259" key="2">
    <source>
        <dbReference type="PROSITE" id="PS50250"/>
    </source>
</evidence>
<dbReference type="InParanoid" id="C3Y8X9"/>
<dbReference type="FunFam" id="1.25.40.990:FF:000010">
    <property type="entry name" value="Leukocyte receptor cluster member"/>
    <property type="match status" value="1"/>
</dbReference>
<dbReference type="InterPro" id="IPR045107">
    <property type="entry name" value="SAC3/GANP/THP3"/>
</dbReference>
<protein>
    <recommendedName>
        <fullName evidence="2">PCI domain-containing protein</fullName>
    </recommendedName>
</protein>
<dbReference type="InterPro" id="IPR000717">
    <property type="entry name" value="PCI_dom"/>
</dbReference>
<accession>C3Y8X9</accession>
<gene>
    <name evidence="3" type="ORF">BRAFLDRAFT_281842</name>
</gene>
<feature type="region of interest" description="Disordered" evidence="1">
    <location>
        <begin position="57"/>
        <end position="84"/>
    </location>
</feature>
<dbReference type="STRING" id="7739.C3Y8X9"/>
<proteinExistence type="predicted"/>
<dbReference type="Gene3D" id="1.25.40.990">
    <property type="match status" value="1"/>
</dbReference>
<dbReference type="eggNOG" id="KOG1861">
    <property type="taxonomic scope" value="Eukaryota"/>
</dbReference>
<dbReference type="AlphaFoldDB" id="C3Y8X9"/>
<name>C3Y8X9_BRAFL</name>
<organism>
    <name type="scientific">Branchiostoma floridae</name>
    <name type="common">Florida lancelet</name>
    <name type="synonym">Amphioxus</name>
    <dbReference type="NCBI Taxonomy" id="7739"/>
    <lineage>
        <taxon>Eukaryota</taxon>
        <taxon>Metazoa</taxon>
        <taxon>Chordata</taxon>
        <taxon>Cephalochordata</taxon>
        <taxon>Leptocardii</taxon>
        <taxon>Amphioxiformes</taxon>
        <taxon>Branchiostomatidae</taxon>
        <taxon>Branchiostoma</taxon>
    </lineage>
</organism>
<dbReference type="InterPro" id="IPR005062">
    <property type="entry name" value="SAC3/GANP/THP3_conserved"/>
</dbReference>
<evidence type="ECO:0000256" key="1">
    <source>
        <dbReference type="SAM" id="MobiDB-lite"/>
    </source>
</evidence>
<reference evidence="3" key="1">
    <citation type="journal article" date="2008" name="Nature">
        <title>The amphioxus genome and the evolution of the chordate karyotype.</title>
        <authorList>
            <consortium name="US DOE Joint Genome Institute (JGI-PGF)"/>
            <person name="Putnam N.H."/>
            <person name="Butts T."/>
            <person name="Ferrier D.E.K."/>
            <person name="Furlong R.F."/>
            <person name="Hellsten U."/>
            <person name="Kawashima T."/>
            <person name="Robinson-Rechavi M."/>
            <person name="Shoguchi E."/>
            <person name="Terry A."/>
            <person name="Yu J.-K."/>
            <person name="Benito-Gutierrez E.L."/>
            <person name="Dubchak I."/>
            <person name="Garcia-Fernandez J."/>
            <person name="Gibson-Brown J.J."/>
            <person name="Grigoriev I.V."/>
            <person name="Horton A.C."/>
            <person name="de Jong P.J."/>
            <person name="Jurka J."/>
            <person name="Kapitonov V.V."/>
            <person name="Kohara Y."/>
            <person name="Kuroki Y."/>
            <person name="Lindquist E."/>
            <person name="Lucas S."/>
            <person name="Osoegawa K."/>
            <person name="Pennacchio L.A."/>
            <person name="Salamov A.A."/>
            <person name="Satou Y."/>
            <person name="Sauka-Spengler T."/>
            <person name="Schmutz J."/>
            <person name="Shin-I T."/>
            <person name="Toyoda A."/>
            <person name="Bronner-Fraser M."/>
            <person name="Fujiyama A."/>
            <person name="Holland L.Z."/>
            <person name="Holland P.W.H."/>
            <person name="Satoh N."/>
            <person name="Rokhsar D.S."/>
        </authorList>
    </citation>
    <scope>NUCLEOTIDE SEQUENCE [LARGE SCALE GENOMIC DNA]</scope>
    <source>
        <strain evidence="3">S238N-H82</strain>
        <tissue evidence="3">Testes</tissue>
    </source>
</reference>